<protein>
    <submittedName>
        <fullName evidence="1">Uncharacterized protein</fullName>
    </submittedName>
</protein>
<name>A0A2X0QDY7_BROTH</name>
<accession>A0A2X0QDY7</accession>
<dbReference type="Proteomes" id="UP000270190">
    <property type="component" value="Unassembled WGS sequence"/>
</dbReference>
<proteinExistence type="predicted"/>
<sequence>MFSKITLLVIAVSDMFWLLIFSPRIKTPTNITIDNIGIEINNKAVEILREGEGIRPLNRDDFNSTNTEIPSSVEMLVPKIANLGLE</sequence>
<dbReference type="EMBL" id="OUNC01000004">
    <property type="protein sequence ID" value="SPP26885.1"/>
    <property type="molecule type" value="Genomic_DNA"/>
</dbReference>
<dbReference type="AlphaFoldDB" id="A0A2X0QDY7"/>
<organism evidence="1 2">
    <name type="scientific">Brochothrix thermosphacta</name>
    <name type="common">Microbacterium thermosphactum</name>
    <dbReference type="NCBI Taxonomy" id="2756"/>
    <lineage>
        <taxon>Bacteria</taxon>
        <taxon>Bacillati</taxon>
        <taxon>Bacillota</taxon>
        <taxon>Bacilli</taxon>
        <taxon>Bacillales</taxon>
        <taxon>Listeriaceae</taxon>
        <taxon>Brochothrix</taxon>
    </lineage>
</organism>
<reference evidence="2" key="1">
    <citation type="submission" date="2018-04" db="EMBL/GenBank/DDBJ databases">
        <authorList>
            <person name="Illikoud N."/>
        </authorList>
    </citation>
    <scope>NUCLEOTIDE SEQUENCE [LARGE SCALE GENOMIC DNA]</scope>
</reference>
<evidence type="ECO:0000313" key="2">
    <source>
        <dbReference type="Proteomes" id="UP000270190"/>
    </source>
</evidence>
<gene>
    <name evidence="1" type="ORF">BTBSAS_120021</name>
</gene>
<evidence type="ECO:0000313" key="1">
    <source>
        <dbReference type="EMBL" id="SPP26885.1"/>
    </source>
</evidence>